<gene>
    <name evidence="12" type="ORF">HMPREF3233_00112</name>
    <name evidence="13" type="ORF">QP520_01935</name>
</gene>
<dbReference type="InterPro" id="IPR002646">
    <property type="entry name" value="PolA_pol_head_dom"/>
</dbReference>
<keyword evidence="3" id="KW-0819">tRNA processing</keyword>
<dbReference type="SUPFAM" id="SSF81301">
    <property type="entry name" value="Nucleotidyltransferase"/>
    <property type="match status" value="1"/>
</dbReference>
<feature type="domain" description="Poly A polymerase head" evidence="9">
    <location>
        <begin position="18"/>
        <end position="143"/>
    </location>
</feature>
<name>A0A133S7G9_9FIRM</name>
<comment type="similarity">
    <text evidence="8">Belongs to the tRNA nucleotidyltransferase/poly(A) polymerase family.</text>
</comment>
<keyword evidence="2 8" id="KW-0808">Transferase</keyword>
<dbReference type="EMBL" id="JASORJ010000002">
    <property type="protein sequence ID" value="MDK7356395.1"/>
    <property type="molecule type" value="Genomic_DNA"/>
</dbReference>
<dbReference type="CDD" id="cd00077">
    <property type="entry name" value="HDc"/>
    <property type="match status" value="1"/>
</dbReference>
<feature type="domain" description="tRNA nucleotidyltransferase/poly(A) polymerase RNA and SrmB- binding" evidence="11">
    <location>
        <begin position="171"/>
        <end position="223"/>
    </location>
</feature>
<dbReference type="InterPro" id="IPR032828">
    <property type="entry name" value="PolyA_RNA-bd"/>
</dbReference>
<dbReference type="Pfam" id="PF01743">
    <property type="entry name" value="PolyA_pol"/>
    <property type="match status" value="1"/>
</dbReference>
<evidence type="ECO:0000256" key="2">
    <source>
        <dbReference type="ARBA" id="ARBA00022679"/>
    </source>
</evidence>
<evidence type="ECO:0000259" key="9">
    <source>
        <dbReference type="Pfam" id="PF01743"/>
    </source>
</evidence>
<dbReference type="InterPro" id="IPR003607">
    <property type="entry name" value="HD/PDEase_dom"/>
</dbReference>
<accession>A0A133S7G9</accession>
<comment type="cofactor">
    <cofactor evidence="1">
        <name>Mg(2+)</name>
        <dbReference type="ChEBI" id="CHEBI:18420"/>
    </cofactor>
</comment>
<dbReference type="Pfam" id="PF01966">
    <property type="entry name" value="HD"/>
    <property type="match status" value="1"/>
</dbReference>
<comment type="caution">
    <text evidence="12">The sequence shown here is derived from an EMBL/GenBank/DDBJ whole genome shotgun (WGS) entry which is preliminary data.</text>
</comment>
<evidence type="ECO:0000259" key="10">
    <source>
        <dbReference type="Pfam" id="PF01966"/>
    </source>
</evidence>
<sequence>MEQAIRLLTILEEAGFEAFIIGGAVRDMLMHVKPHDFDIVTSARPEQVISVLGDANIETTGIIGKSFGVVVAIVDGKHYEVATYRKERYGADSHRPEEVIYADTLEEDVKRRDFTVNGMAMNRYKEVIDLVGGRRDIKHKVLRTIGNPTERFQEDALRLFRACRFVAKLDFLPDKSLLEAMPKAFHRVSGLSLERVRNELDRLLLEPAVAKGLDVLVQSRLAECSCRVVENGAIKEVPILPELYHLVGLPQEKAFHEFDGWYHTLAVVSETEPDLTLRWGALLHDVAKGMPTIRQVINGRYTDRGHDNLGAEMAYDLLIRLGYNKKFASRVSWIVKNHMRFHFFVQNEEADEKKWMRKEIRSGEFRDSQSMREAWLQLAKVCAADVLGCGKPYSVTDGTLAFGECMADLSLEMPVHTKDLNYDNRVLEACGDNVAKGLQYLMQQVQNGVVNNTPDDLYEALIHKLQRSSK</sequence>
<evidence type="ECO:0000256" key="8">
    <source>
        <dbReference type="RuleBase" id="RU003953"/>
    </source>
</evidence>
<organism evidence="12">
    <name type="scientific">Veillonella atypica</name>
    <dbReference type="NCBI Taxonomy" id="39777"/>
    <lineage>
        <taxon>Bacteria</taxon>
        <taxon>Bacillati</taxon>
        <taxon>Bacillota</taxon>
        <taxon>Negativicutes</taxon>
        <taxon>Veillonellales</taxon>
        <taxon>Veillonellaceae</taxon>
        <taxon>Veillonella</taxon>
    </lineage>
</organism>
<reference evidence="12 14" key="1">
    <citation type="submission" date="2016-01" db="EMBL/GenBank/DDBJ databases">
        <authorList>
            <person name="Oliw E.H."/>
        </authorList>
    </citation>
    <scope>NUCLEOTIDE SEQUENCE [LARGE SCALE GENOMIC DNA]</scope>
    <source>
        <strain evidence="12 14">CMW7756B</strain>
    </source>
</reference>
<dbReference type="Gene3D" id="1.10.3090.10">
    <property type="entry name" value="cca-adding enzyme, domain 2"/>
    <property type="match status" value="1"/>
</dbReference>
<evidence type="ECO:0000313" key="12">
    <source>
        <dbReference type="EMBL" id="KXA65627.1"/>
    </source>
</evidence>
<dbReference type="Pfam" id="PF12627">
    <property type="entry name" value="PolyA_pol_RNAbd"/>
    <property type="match status" value="1"/>
</dbReference>
<dbReference type="InterPro" id="IPR043519">
    <property type="entry name" value="NT_sf"/>
</dbReference>
<evidence type="ECO:0000256" key="3">
    <source>
        <dbReference type="ARBA" id="ARBA00022694"/>
    </source>
</evidence>
<dbReference type="GO" id="GO:0000049">
    <property type="term" value="F:tRNA binding"/>
    <property type="evidence" value="ECO:0007669"/>
    <property type="project" value="TreeGrafter"/>
</dbReference>
<dbReference type="GO" id="GO:0000166">
    <property type="term" value="F:nucleotide binding"/>
    <property type="evidence" value="ECO:0007669"/>
    <property type="project" value="UniProtKB-KW"/>
</dbReference>
<dbReference type="AlphaFoldDB" id="A0A133S7G9"/>
<keyword evidence="4" id="KW-0548">Nucleotidyltransferase</keyword>
<dbReference type="RefSeq" id="WP_038124858.1">
    <property type="nucleotide sequence ID" value="NZ_CP020566.1"/>
</dbReference>
<evidence type="ECO:0000256" key="5">
    <source>
        <dbReference type="ARBA" id="ARBA00022723"/>
    </source>
</evidence>
<evidence type="ECO:0000313" key="13">
    <source>
        <dbReference type="EMBL" id="MDK7356395.1"/>
    </source>
</evidence>
<dbReference type="Gene3D" id="3.30.460.10">
    <property type="entry name" value="Beta Polymerase, domain 2"/>
    <property type="match status" value="1"/>
</dbReference>
<dbReference type="PANTHER" id="PTHR46173">
    <property type="entry name" value="CCA TRNA NUCLEOTIDYLTRANSFERASE 1, MITOCHONDRIAL"/>
    <property type="match status" value="1"/>
</dbReference>
<keyword evidence="8" id="KW-0694">RNA-binding</keyword>
<dbReference type="GO" id="GO:0008033">
    <property type="term" value="P:tRNA processing"/>
    <property type="evidence" value="ECO:0007669"/>
    <property type="project" value="UniProtKB-KW"/>
</dbReference>
<dbReference type="PATRIC" id="fig|39777.7.peg.109"/>
<dbReference type="SUPFAM" id="SSF81891">
    <property type="entry name" value="Poly A polymerase C-terminal region-like"/>
    <property type="match status" value="1"/>
</dbReference>
<protein>
    <submittedName>
        <fullName evidence="13">CCA tRNA nucleotidyltransferase</fullName>
    </submittedName>
    <submittedName>
        <fullName evidence="12">HDIG domain protein</fullName>
    </submittedName>
</protein>
<dbReference type="InterPro" id="IPR050264">
    <property type="entry name" value="Bact_CCA-adding_enz_type3_sf"/>
</dbReference>
<dbReference type="Proteomes" id="UP001236274">
    <property type="component" value="Unassembled WGS sequence"/>
</dbReference>
<keyword evidence="7" id="KW-0460">Magnesium</keyword>
<keyword evidence="5" id="KW-0479">Metal-binding</keyword>
<dbReference type="EMBL" id="LRQT01000002">
    <property type="protein sequence ID" value="KXA65627.1"/>
    <property type="molecule type" value="Genomic_DNA"/>
</dbReference>
<evidence type="ECO:0000256" key="4">
    <source>
        <dbReference type="ARBA" id="ARBA00022695"/>
    </source>
</evidence>
<dbReference type="GO" id="GO:0046872">
    <property type="term" value="F:metal ion binding"/>
    <property type="evidence" value="ECO:0007669"/>
    <property type="project" value="UniProtKB-KW"/>
</dbReference>
<dbReference type="PANTHER" id="PTHR46173:SF1">
    <property type="entry name" value="CCA TRNA NUCLEOTIDYLTRANSFERASE 1, MITOCHONDRIAL"/>
    <property type="match status" value="1"/>
</dbReference>
<evidence type="ECO:0000256" key="1">
    <source>
        <dbReference type="ARBA" id="ARBA00001946"/>
    </source>
</evidence>
<evidence type="ECO:0000313" key="14">
    <source>
        <dbReference type="Proteomes" id="UP000070226"/>
    </source>
</evidence>
<proteinExistence type="inferred from homology"/>
<keyword evidence="6" id="KW-0547">Nucleotide-binding</keyword>
<evidence type="ECO:0000256" key="7">
    <source>
        <dbReference type="ARBA" id="ARBA00022842"/>
    </source>
</evidence>
<dbReference type="Proteomes" id="UP000070226">
    <property type="component" value="Unassembled WGS sequence"/>
</dbReference>
<dbReference type="GO" id="GO:0016779">
    <property type="term" value="F:nucleotidyltransferase activity"/>
    <property type="evidence" value="ECO:0007669"/>
    <property type="project" value="UniProtKB-KW"/>
</dbReference>
<dbReference type="InterPro" id="IPR006674">
    <property type="entry name" value="HD_domain"/>
</dbReference>
<feature type="domain" description="HD" evidence="10">
    <location>
        <begin position="274"/>
        <end position="342"/>
    </location>
</feature>
<dbReference type="KEGG" id="vat:B7L28_07755"/>
<evidence type="ECO:0000256" key="6">
    <source>
        <dbReference type="ARBA" id="ARBA00022741"/>
    </source>
</evidence>
<dbReference type="STRING" id="39777.B7L28_07755"/>
<reference evidence="13" key="2">
    <citation type="submission" date="2023-05" db="EMBL/GenBank/DDBJ databases">
        <title>Cataloging the Phylogenetic Diversity of Human Bladder Bacteria.</title>
        <authorList>
            <person name="Du J."/>
        </authorList>
    </citation>
    <scope>NUCLEOTIDE SEQUENCE</scope>
    <source>
        <strain evidence="13">UMB10101</strain>
    </source>
</reference>
<evidence type="ECO:0000259" key="11">
    <source>
        <dbReference type="Pfam" id="PF12627"/>
    </source>
</evidence>
<dbReference type="CDD" id="cd05398">
    <property type="entry name" value="NT_ClassII-CCAase"/>
    <property type="match status" value="1"/>
</dbReference>